<name>A0ABX2ECT1_9BURK</name>
<comment type="caution">
    <text evidence="1">The sequence shown here is derived from an EMBL/GenBank/DDBJ whole genome shotgun (WGS) entry which is preliminary data.</text>
</comment>
<dbReference type="Proteomes" id="UP000737171">
    <property type="component" value="Unassembled WGS sequence"/>
</dbReference>
<dbReference type="RefSeq" id="WP_173121560.1">
    <property type="nucleotide sequence ID" value="NZ_JABRWJ010000002.1"/>
</dbReference>
<dbReference type="InterPro" id="IPR010272">
    <property type="entry name" value="T6SS_TssF"/>
</dbReference>
<dbReference type="Pfam" id="PF05947">
    <property type="entry name" value="T6SS_TssF"/>
    <property type="match status" value="1"/>
</dbReference>
<dbReference type="PIRSF" id="PIRSF028304">
    <property type="entry name" value="UCP028304"/>
    <property type="match status" value="1"/>
</dbReference>
<evidence type="ECO:0000313" key="1">
    <source>
        <dbReference type="EMBL" id="NRF66461.1"/>
    </source>
</evidence>
<evidence type="ECO:0000313" key="2">
    <source>
        <dbReference type="Proteomes" id="UP000737171"/>
    </source>
</evidence>
<protein>
    <submittedName>
        <fullName evidence="1">Type VI secretion system baseplate subunit TssF</fullName>
    </submittedName>
</protein>
<sequence length="630" mass="69263">MDPRLVRLYQDELTHLREVGGEFAAEFPKIASRLGMEGMEVSDPYVERLLEGFAFLAARVQLKLEAEQPRLIAHLLESIYPNFLAPVPSMMVARLGADPADPNLARGHLVPRGASLQSLQPRGQDTYCEFRTAMAVTLWPIELAGVQYFTHAPDLSLGRLPQAKPTKGGLRIKLRAGGGLRFDQLKLDRLGFYIAAPDDIAFRLHELVLGTALGTLVVPGTANTGAPSELARQWRGPASVQPAGFTADEALLPETLRAFSGHRLLQELAALPQRLLFFDLTELSTRLAQVAGDAAELVILFSRGDPALETLVDGGTLALFCTPAINLFQKRLDRVQLGPGAWEYHLVPDRTRPMDMEVHSVEAVVGHGTGREPQREFKPLFTTHHEAPLEGHGYFTVRREPRLMSQRQRQQGPRSSYIGEELFLSLVDAQHGAYREHLRQLSVIAWCSNRDLPALLPQAGASGADAWKLDAPGPVSTVTCMRGPTRPVSRRPTGDVGWSLVSQLTQNHLSLSGTPEQAAAGLRDTLRLYGPPADLAWSHQVDGLLSLRAQPIVRRLPFKGPLSFGSGIDLTLEVDELRFQGSSAFLLTSVLEQFFARHAAINSFTQLSLRSQQRGLVKTWAPHLGDRSTL</sequence>
<dbReference type="EMBL" id="JABRWJ010000002">
    <property type="protein sequence ID" value="NRF66461.1"/>
    <property type="molecule type" value="Genomic_DNA"/>
</dbReference>
<gene>
    <name evidence="1" type="primary">tssF</name>
    <name evidence="1" type="ORF">HLB44_05650</name>
</gene>
<keyword evidence="2" id="KW-1185">Reference proteome</keyword>
<accession>A0ABX2ECT1</accession>
<organism evidence="1 2">
    <name type="scientific">Pseudaquabacterium terrae</name>
    <dbReference type="NCBI Taxonomy" id="2732868"/>
    <lineage>
        <taxon>Bacteria</taxon>
        <taxon>Pseudomonadati</taxon>
        <taxon>Pseudomonadota</taxon>
        <taxon>Betaproteobacteria</taxon>
        <taxon>Burkholderiales</taxon>
        <taxon>Sphaerotilaceae</taxon>
        <taxon>Pseudaquabacterium</taxon>
    </lineage>
</organism>
<reference evidence="1 2" key="1">
    <citation type="submission" date="2020-05" db="EMBL/GenBank/DDBJ databases">
        <title>Aquincola sp. isolate from soil.</title>
        <authorList>
            <person name="Han J."/>
            <person name="Kim D.-U."/>
        </authorList>
    </citation>
    <scope>NUCLEOTIDE SEQUENCE [LARGE SCALE GENOMIC DNA]</scope>
    <source>
        <strain evidence="1 2">S2</strain>
    </source>
</reference>
<dbReference type="PANTHER" id="PTHR35370">
    <property type="entry name" value="CYTOPLASMIC PROTEIN-RELATED-RELATED"/>
    <property type="match status" value="1"/>
</dbReference>
<proteinExistence type="predicted"/>
<dbReference type="PANTHER" id="PTHR35370:SF1">
    <property type="entry name" value="TYPE VI SECRETION SYSTEM COMPONENT TSSF1"/>
    <property type="match status" value="1"/>
</dbReference>
<dbReference type="NCBIfam" id="TIGR03359">
    <property type="entry name" value="VI_chp_6"/>
    <property type="match status" value="1"/>
</dbReference>